<evidence type="ECO:0000313" key="1">
    <source>
        <dbReference type="EMBL" id="KIK91605.1"/>
    </source>
</evidence>
<sequence>MIIKLPESVKVDSAAFKPAFDQLPTLTGEWKSHAEAQLASLVNIPPHLPTAEAPTDGHQQELKSNVERLKLASAAFEVKLGLWRGELLAHPDILAHPVFDKLLRGPTFSKAIRVWSLLDSYGTRVVEVFCRVPHAVRLCGLDPKTAMADDVDRQSPRFICRQCDHGSKAVGVYSWKNAVSCLASSRCLRRSRWNRR</sequence>
<reference evidence="1 2" key="1">
    <citation type="submission" date="2014-04" db="EMBL/GenBank/DDBJ databases">
        <authorList>
            <consortium name="DOE Joint Genome Institute"/>
            <person name="Kuo A."/>
            <person name="Kohler A."/>
            <person name="Jargeat P."/>
            <person name="Nagy L.G."/>
            <person name="Floudas D."/>
            <person name="Copeland A."/>
            <person name="Barry K.W."/>
            <person name="Cichocki N."/>
            <person name="Veneault-Fourrey C."/>
            <person name="LaButti K."/>
            <person name="Lindquist E.A."/>
            <person name="Lipzen A."/>
            <person name="Lundell T."/>
            <person name="Morin E."/>
            <person name="Murat C."/>
            <person name="Sun H."/>
            <person name="Tunlid A."/>
            <person name="Henrissat B."/>
            <person name="Grigoriev I.V."/>
            <person name="Hibbett D.S."/>
            <person name="Martin F."/>
            <person name="Nordberg H.P."/>
            <person name="Cantor M.N."/>
            <person name="Hua S.X."/>
        </authorList>
    </citation>
    <scope>NUCLEOTIDE SEQUENCE [LARGE SCALE GENOMIC DNA]</scope>
    <source>
        <strain evidence="1 2">Ve08.2h10</strain>
    </source>
</reference>
<gene>
    <name evidence="1" type="ORF">PAXRUDRAFT_830693</name>
</gene>
<dbReference type="InParanoid" id="A0A0D0E3G9"/>
<proteinExistence type="predicted"/>
<evidence type="ECO:0000313" key="2">
    <source>
        <dbReference type="Proteomes" id="UP000054538"/>
    </source>
</evidence>
<dbReference type="AlphaFoldDB" id="A0A0D0E3G9"/>
<dbReference type="Proteomes" id="UP000054538">
    <property type="component" value="Unassembled WGS sequence"/>
</dbReference>
<dbReference type="OrthoDB" id="2322499at2759"/>
<protein>
    <submittedName>
        <fullName evidence="1">Uncharacterized protein</fullName>
    </submittedName>
</protein>
<accession>A0A0D0E3G9</accession>
<reference evidence="2" key="2">
    <citation type="submission" date="2015-01" db="EMBL/GenBank/DDBJ databases">
        <title>Evolutionary Origins and Diversification of the Mycorrhizal Mutualists.</title>
        <authorList>
            <consortium name="DOE Joint Genome Institute"/>
            <consortium name="Mycorrhizal Genomics Consortium"/>
            <person name="Kohler A."/>
            <person name="Kuo A."/>
            <person name="Nagy L.G."/>
            <person name="Floudas D."/>
            <person name="Copeland A."/>
            <person name="Barry K.W."/>
            <person name="Cichocki N."/>
            <person name="Veneault-Fourrey C."/>
            <person name="LaButti K."/>
            <person name="Lindquist E.A."/>
            <person name="Lipzen A."/>
            <person name="Lundell T."/>
            <person name="Morin E."/>
            <person name="Murat C."/>
            <person name="Riley R."/>
            <person name="Ohm R."/>
            <person name="Sun H."/>
            <person name="Tunlid A."/>
            <person name="Henrissat B."/>
            <person name="Grigoriev I.V."/>
            <person name="Hibbett D.S."/>
            <person name="Martin F."/>
        </authorList>
    </citation>
    <scope>NUCLEOTIDE SEQUENCE [LARGE SCALE GENOMIC DNA]</scope>
    <source>
        <strain evidence="2">Ve08.2h10</strain>
    </source>
</reference>
<keyword evidence="2" id="KW-1185">Reference proteome</keyword>
<name>A0A0D0E3G9_9AGAM</name>
<dbReference type="EMBL" id="KN825369">
    <property type="protein sequence ID" value="KIK91605.1"/>
    <property type="molecule type" value="Genomic_DNA"/>
</dbReference>
<organism evidence="1 2">
    <name type="scientific">Paxillus rubicundulus Ve08.2h10</name>
    <dbReference type="NCBI Taxonomy" id="930991"/>
    <lineage>
        <taxon>Eukaryota</taxon>
        <taxon>Fungi</taxon>
        <taxon>Dikarya</taxon>
        <taxon>Basidiomycota</taxon>
        <taxon>Agaricomycotina</taxon>
        <taxon>Agaricomycetes</taxon>
        <taxon>Agaricomycetidae</taxon>
        <taxon>Boletales</taxon>
        <taxon>Paxilineae</taxon>
        <taxon>Paxillaceae</taxon>
        <taxon>Paxillus</taxon>
    </lineage>
</organism>
<dbReference type="HOGENOM" id="CLU_1390654_0_0_1"/>